<keyword evidence="2" id="KW-0731">Sigma factor</keyword>
<evidence type="ECO:0000313" key="6">
    <source>
        <dbReference type="Proteomes" id="UP000006055"/>
    </source>
</evidence>
<evidence type="ECO:0000313" key="5">
    <source>
        <dbReference type="EMBL" id="AFM24440.1"/>
    </source>
</evidence>
<proteinExistence type="predicted"/>
<dbReference type="OrthoDB" id="9780326at2"/>
<organism evidence="5 6">
    <name type="scientific">Desulfomonile tiedjei (strain ATCC 49306 / DSM 6799 / DCB-1)</name>
    <dbReference type="NCBI Taxonomy" id="706587"/>
    <lineage>
        <taxon>Bacteria</taxon>
        <taxon>Pseudomonadati</taxon>
        <taxon>Thermodesulfobacteriota</taxon>
        <taxon>Desulfomonilia</taxon>
        <taxon>Desulfomonilales</taxon>
        <taxon>Desulfomonilaceae</taxon>
        <taxon>Desulfomonile</taxon>
    </lineage>
</organism>
<protein>
    <submittedName>
        <fullName evidence="5">RNA polymerase, sigma subunit, ECF family</fullName>
    </submittedName>
</protein>
<dbReference type="SUPFAM" id="SSF88946">
    <property type="entry name" value="Sigma2 domain of RNA polymerase sigma factors"/>
    <property type="match status" value="1"/>
</dbReference>
<dbReference type="GO" id="GO:0016987">
    <property type="term" value="F:sigma factor activity"/>
    <property type="evidence" value="ECO:0007669"/>
    <property type="project" value="UniProtKB-KW"/>
</dbReference>
<name>I4C4E9_DESTA</name>
<evidence type="ECO:0000256" key="2">
    <source>
        <dbReference type="ARBA" id="ARBA00023082"/>
    </source>
</evidence>
<dbReference type="InterPro" id="IPR013325">
    <property type="entry name" value="RNA_pol_sigma_r2"/>
</dbReference>
<dbReference type="AlphaFoldDB" id="I4C4E9"/>
<feature type="domain" description="RNA polymerase sigma-70 region 2" evidence="4">
    <location>
        <begin position="26"/>
        <end position="88"/>
    </location>
</feature>
<dbReference type="InterPro" id="IPR014284">
    <property type="entry name" value="RNA_pol_sigma-70_dom"/>
</dbReference>
<dbReference type="Pfam" id="PF04542">
    <property type="entry name" value="Sigma70_r2"/>
    <property type="match status" value="1"/>
</dbReference>
<dbReference type="eggNOG" id="COG1595">
    <property type="taxonomic scope" value="Bacteria"/>
</dbReference>
<dbReference type="HOGENOM" id="CLU_047691_0_0_7"/>
<keyword evidence="6" id="KW-1185">Reference proteome</keyword>
<evidence type="ECO:0000259" key="4">
    <source>
        <dbReference type="Pfam" id="PF04542"/>
    </source>
</evidence>
<sequence>MNVSTEELVREALKGNSDALESVVLKIQDRIYGLAIRMLWHPEDAEDASQEILVKIVTHLGSFRFESSFETWCFRIAVNHLLTTRKRRAELLNLTFPLLEQDIDKGLEYCSNHSTPEPEQDLLVKEVMIGCVQGVMLCLDRAHRIVYVLGEVYRVDSQTGSHVLEITPEAFRKRLSRSRGLVRNFLARHCGLVDTSNECTCKRQIPYAIKTGIVNPRRLLFAGYSCQSYTSAESDVSCDTDERVAALLRQPQYEAPNRFVEKVRALVRAEFQTVRPHH</sequence>
<keyword evidence="1" id="KW-0805">Transcription regulation</keyword>
<dbReference type="KEGG" id="dti:Desti_1730"/>
<evidence type="ECO:0000256" key="3">
    <source>
        <dbReference type="ARBA" id="ARBA00023163"/>
    </source>
</evidence>
<dbReference type="GO" id="GO:0006352">
    <property type="term" value="P:DNA-templated transcription initiation"/>
    <property type="evidence" value="ECO:0007669"/>
    <property type="project" value="InterPro"/>
</dbReference>
<keyword evidence="3" id="KW-0804">Transcription</keyword>
<dbReference type="STRING" id="706587.Desti_1730"/>
<reference evidence="6" key="1">
    <citation type="submission" date="2012-06" db="EMBL/GenBank/DDBJ databases">
        <title>Complete sequence of chromosome of Desulfomonile tiedjei DSM 6799.</title>
        <authorList>
            <person name="Lucas S."/>
            <person name="Copeland A."/>
            <person name="Lapidus A."/>
            <person name="Glavina del Rio T."/>
            <person name="Dalin E."/>
            <person name="Tice H."/>
            <person name="Bruce D."/>
            <person name="Goodwin L."/>
            <person name="Pitluck S."/>
            <person name="Peters L."/>
            <person name="Ovchinnikova G."/>
            <person name="Zeytun A."/>
            <person name="Lu M."/>
            <person name="Kyrpides N."/>
            <person name="Mavromatis K."/>
            <person name="Ivanova N."/>
            <person name="Brettin T."/>
            <person name="Detter J.C."/>
            <person name="Han C."/>
            <person name="Larimer F."/>
            <person name="Land M."/>
            <person name="Hauser L."/>
            <person name="Markowitz V."/>
            <person name="Cheng J.-F."/>
            <person name="Hugenholtz P."/>
            <person name="Woyke T."/>
            <person name="Wu D."/>
            <person name="Spring S."/>
            <person name="Schroeder M."/>
            <person name="Brambilla E."/>
            <person name="Klenk H.-P."/>
            <person name="Eisen J.A."/>
        </authorList>
    </citation>
    <scope>NUCLEOTIDE SEQUENCE [LARGE SCALE GENOMIC DNA]</scope>
    <source>
        <strain evidence="6">ATCC 49306 / DSM 6799 / DCB-1</strain>
    </source>
</reference>
<accession>I4C4E9</accession>
<dbReference type="InterPro" id="IPR007627">
    <property type="entry name" value="RNA_pol_sigma70_r2"/>
</dbReference>
<dbReference type="PANTHER" id="PTHR43133:SF51">
    <property type="entry name" value="RNA POLYMERASE SIGMA FACTOR"/>
    <property type="match status" value="1"/>
</dbReference>
<evidence type="ECO:0000256" key="1">
    <source>
        <dbReference type="ARBA" id="ARBA00023015"/>
    </source>
</evidence>
<dbReference type="NCBIfam" id="TIGR02937">
    <property type="entry name" value="sigma70-ECF"/>
    <property type="match status" value="1"/>
</dbReference>
<dbReference type="Gene3D" id="1.10.1740.10">
    <property type="match status" value="1"/>
</dbReference>
<dbReference type="InterPro" id="IPR039425">
    <property type="entry name" value="RNA_pol_sigma-70-like"/>
</dbReference>
<dbReference type="Proteomes" id="UP000006055">
    <property type="component" value="Chromosome"/>
</dbReference>
<gene>
    <name evidence="5" type="ordered locus">Desti_1730</name>
</gene>
<dbReference type="EMBL" id="CP003360">
    <property type="protein sequence ID" value="AFM24440.1"/>
    <property type="molecule type" value="Genomic_DNA"/>
</dbReference>
<dbReference type="PANTHER" id="PTHR43133">
    <property type="entry name" value="RNA POLYMERASE ECF-TYPE SIGMA FACTO"/>
    <property type="match status" value="1"/>
</dbReference>
<dbReference type="RefSeq" id="WP_014809587.1">
    <property type="nucleotide sequence ID" value="NC_018025.1"/>
</dbReference>